<evidence type="ECO:0000313" key="7">
    <source>
        <dbReference type="Proteomes" id="UP001595548"/>
    </source>
</evidence>
<accession>A0ABV7HNK3</accession>
<dbReference type="EMBL" id="JBHRTL010000003">
    <property type="protein sequence ID" value="MFC3154060.1"/>
    <property type="molecule type" value="Genomic_DNA"/>
</dbReference>
<dbReference type="SUPFAM" id="SSF50952">
    <property type="entry name" value="Soluble quinoprotein glucose dehydrogenase"/>
    <property type="match status" value="1"/>
</dbReference>
<protein>
    <submittedName>
        <fullName evidence="6">Starch-binding protein</fullName>
    </submittedName>
</protein>
<dbReference type="SMART" id="SM00635">
    <property type="entry name" value="BID_2"/>
    <property type="match status" value="1"/>
</dbReference>
<organism evidence="6 7">
    <name type="scientific">Gilvimarinus japonicus</name>
    <dbReference type="NCBI Taxonomy" id="1796469"/>
    <lineage>
        <taxon>Bacteria</taxon>
        <taxon>Pseudomonadati</taxon>
        <taxon>Pseudomonadota</taxon>
        <taxon>Gammaproteobacteria</taxon>
        <taxon>Cellvibrionales</taxon>
        <taxon>Cellvibrionaceae</taxon>
        <taxon>Gilvimarinus</taxon>
    </lineage>
</organism>
<gene>
    <name evidence="6" type="ORF">ACFOEB_02525</name>
</gene>
<proteinExistence type="predicted"/>
<evidence type="ECO:0000259" key="5">
    <source>
        <dbReference type="PROSITE" id="PS51007"/>
    </source>
</evidence>
<name>A0ABV7HNK3_9GAMM</name>
<dbReference type="Pfam" id="PF07637">
    <property type="entry name" value="PSD5"/>
    <property type="match status" value="1"/>
</dbReference>
<dbReference type="InterPro" id="IPR011478">
    <property type="entry name" value="DUF1585"/>
</dbReference>
<keyword evidence="3 4" id="KW-0408">Iron</keyword>
<dbReference type="Proteomes" id="UP001595548">
    <property type="component" value="Unassembled WGS sequence"/>
</dbReference>
<dbReference type="Gene3D" id="2.120.10.30">
    <property type="entry name" value="TolB, C-terminal domain"/>
    <property type="match status" value="1"/>
</dbReference>
<dbReference type="InterPro" id="IPR013036">
    <property type="entry name" value="DUF1587"/>
</dbReference>
<dbReference type="Gene3D" id="2.60.40.10">
    <property type="entry name" value="Immunoglobulins"/>
    <property type="match status" value="4"/>
</dbReference>
<dbReference type="Gene3D" id="2.60.40.1080">
    <property type="match status" value="1"/>
</dbReference>
<evidence type="ECO:0000256" key="4">
    <source>
        <dbReference type="PROSITE-ProRule" id="PRU00433"/>
    </source>
</evidence>
<dbReference type="InterPro" id="IPR012938">
    <property type="entry name" value="Glc/Sorbosone_DH"/>
</dbReference>
<dbReference type="RefSeq" id="WP_382414142.1">
    <property type="nucleotide sequence ID" value="NZ_AP031500.1"/>
</dbReference>
<keyword evidence="1 4" id="KW-0349">Heme</keyword>
<dbReference type="InterPro" id="IPR003343">
    <property type="entry name" value="Big_2"/>
</dbReference>
<dbReference type="Pfam" id="PF16738">
    <property type="entry name" value="CBM26"/>
    <property type="match status" value="3"/>
</dbReference>
<evidence type="ECO:0000256" key="2">
    <source>
        <dbReference type="ARBA" id="ARBA00022723"/>
    </source>
</evidence>
<dbReference type="SUPFAM" id="SSF46626">
    <property type="entry name" value="Cytochrome c"/>
    <property type="match status" value="1"/>
</dbReference>
<dbReference type="InterPro" id="IPR013043">
    <property type="entry name" value="DUF1595"/>
</dbReference>
<dbReference type="InterPro" id="IPR009056">
    <property type="entry name" value="Cyt_c-like_dom"/>
</dbReference>
<evidence type="ECO:0000256" key="3">
    <source>
        <dbReference type="ARBA" id="ARBA00023004"/>
    </source>
</evidence>
<sequence>MLVAVSAEAQQWDSAYLRGTSNNWGATALTYDEDVQLWRTTQVFGNDNPRFKISRFDNWTEAYPQNDYVVTSGAGRYIIRFNDVTHEISVADAEPEPETTIAEHSVCFANPNNYNQGYVYFWDARPAVSTFQLKAWPGYELADNNGYLCLDLSPLLQADSLPESVNVIFHNNEGDQTSDLLLTGDACFSGSQWVSLADCGFSAYMPAFAIDAGDNVTTDAGSSVTLKATANNGEIASVEWTSDVWPAVINGNNVVSPILPSAGSYTVTATAVSESDELASDSFSLTVNPAPDVDQVSSNSLCFTNPNDFQQPYIYLWGAVPDGALTGTAPWPGNAMTQTGDHYCFDVTPHLSGEMPSTVNIIFNDAGNQQTEDLTYSGDACYSAQGWRDLADCGLHVAGELPVANAGEDRVVTVGDGLELSAAASSGPYQEARWSSAQWAEDLLGEQVMSPAFEAEGVSTVTLTLTTAAGNTVTDSLQVTVLSSGDVPGMNQRPVLAQPHNFPIVGRVSQGNYRFEVAYPNLTNQFMSPVMITPEMTSGLMFVVDKLGVVYAFPDTPDVTPADVVTLLDISSQVKNYHEQGLLSIAFDPSYAINGFIYGYYINGTNDNEREPNGQFGDGVLQRWTVDDPYNPTEVLAGSSVELLRIAQPGPDHKGGMLQFSPEDNYLYLGVGDGAYGHSAMTSYAEDPRTNNNAQVTSNLLGSMIRINPLEQPVNGKYYDIPSDNPFVGVAGFRPEIWSYGHRNPWRWAFDSEAPYTLWETEVGQAGFEEVNLIKKGKNYGWPVCEGRDNRGNLGGDPAKSCSTDFEPPREGYNHPVGRSIIGGIVYRGNALPGLSGRFVFGDYVTKKIWAVADGEDKALVSDAFPENIASFGTGTDGESLLVSTYGVEYGGNSTIYRLLDDDAERASIPERLSDTGLFSSLQPLTPLDGVIEYDVNVQGWFDGAHVRHFMVVPEGEVINFSATEDWDLPAGSVLVKHKTVSASDGGQVPFTTSVLFRQETGNWQAANYRWNSEHSEATLVTQTSTVTDSDAEGRERAVQAPADCGSCHTGNGSRDPLALHTRQLNRNFDYAGITDNQIDAFNYVGMFDSVIDEARSFTAFSALTDTNANQTARAKAYLDTNCSHCHSSSFMDMRYDTPLAQMKLLNVQTSGGKYRIKPFSPTDSLVHIYQVSDGNRMPKGTLYTNPLAAAFFNDWIAAPRAEQVALDVNVAETVNPGDTVTANVAAVFNNGFNHAVEAITAAVTSNPGILTVESITGNEVILRAESAGVASLTVQAGGYDSSVNIEVVNIDTALSAIAISPNPLALTAEQQLVVYGVRTDGTKVNLFGEASWHITRGNDVVSVNQQGLVTRLANGTATVSAQVGDLTASVDLVEAEQGISLRYDNSDNWPAVYAYLWVTVNGVDQPFADWPGVAMTNGGDGWWSHQIDADLLPEDSVNVVFNNGGNGEQTADIDNITQSSSYSNGQLQPWDDDIENNAEIARLAVIGGSTENNERDFSVGSVVTVTADDAPLGTEFTGWQGDGAAFIVGSVSDRRVQVLIPEHNVSVQAVFAGQSGKYQAGRDFYAAQCATCHGDDGNGGVATAINNLGESWNQSLLANYIADFMPMDNATSCSGTSESDCAFEISRMIIADAWEQSVCNGAECEGNAIDARNLRLLTKEEYLNSVRDVFNINFSAEIMDTVPADGRYRNFTTASYLTSGYDRTLGYQMVAKELAEQAITRYTFRGLADGCQEARCAIERFGKRLFRRPLESGEIDAYLALFSDEDAGRSALQAMLMSPHFMYRSELGQLNAESGLYQLSAYEVVTSLTYTFWATTPDTVLMDMADDGDFDINSALSYVLDDARAERGLRRFIKGWLINNQYPFPAINNPDLVVALQEETVRFVLDNIESNMPFSELLLAEYTQANDLVADHYGLAGETTEGWGMRRYANDDPRTGAGLLGHASFLASRTNTVNPSPIKRGVFVREMLMCQEFPPPAAANFDVQFEDDDSNREATARHTQEPACRACHQFIDGVGFGFERYDSQGLYRVIETLGNGETQEIDASGAIKSLYSPETVMDPDSEAVPYHSIAELAALIAGSGQGEACFARQFYRYFVGREENKLSDEIIIRSYSQDLRNGGGMRDMLKDLVLSDSFTQRR</sequence>
<dbReference type="InterPro" id="IPR013783">
    <property type="entry name" value="Ig-like_fold"/>
</dbReference>
<evidence type="ECO:0000256" key="1">
    <source>
        <dbReference type="ARBA" id="ARBA00022617"/>
    </source>
</evidence>
<evidence type="ECO:0000313" key="6">
    <source>
        <dbReference type="EMBL" id="MFC3154060.1"/>
    </source>
</evidence>
<dbReference type="PANTHER" id="PTHR19328:SF75">
    <property type="entry name" value="ALDOSE SUGAR DEHYDROGENASE YLII"/>
    <property type="match status" value="1"/>
</dbReference>
<dbReference type="InterPro" id="IPR011041">
    <property type="entry name" value="Quinoprot_gluc/sorb_DH_b-prop"/>
</dbReference>
<dbReference type="Pfam" id="PF07995">
    <property type="entry name" value="GSDH"/>
    <property type="match status" value="1"/>
</dbReference>
<dbReference type="Pfam" id="PF07627">
    <property type="entry name" value="PSCyt3"/>
    <property type="match status" value="1"/>
</dbReference>
<dbReference type="Pfam" id="PF07624">
    <property type="entry name" value="PSD2"/>
    <property type="match status" value="1"/>
</dbReference>
<feature type="domain" description="Cytochrome c" evidence="5">
    <location>
        <begin position="1557"/>
        <end position="1767"/>
    </location>
</feature>
<dbReference type="InterPro" id="IPR011042">
    <property type="entry name" value="6-blade_b-propeller_TolB-like"/>
</dbReference>
<dbReference type="InterPro" id="IPR036909">
    <property type="entry name" value="Cyt_c-like_dom_sf"/>
</dbReference>
<keyword evidence="2 4" id="KW-0479">Metal-binding</keyword>
<comment type="caution">
    <text evidence="6">The sequence shown here is derived from an EMBL/GenBank/DDBJ whole genome shotgun (WGS) entry which is preliminary data.</text>
</comment>
<dbReference type="InterPro" id="IPR013042">
    <property type="entry name" value="DUF1592"/>
</dbReference>
<dbReference type="InterPro" id="IPR031965">
    <property type="entry name" value="CBM26"/>
</dbReference>
<dbReference type="PANTHER" id="PTHR19328">
    <property type="entry name" value="HEDGEHOG-INTERACTING PROTEIN"/>
    <property type="match status" value="1"/>
</dbReference>
<dbReference type="Pfam" id="PF13442">
    <property type="entry name" value="Cytochrome_CBB3"/>
    <property type="match status" value="1"/>
</dbReference>
<dbReference type="PROSITE" id="PS51007">
    <property type="entry name" value="CYTC"/>
    <property type="match status" value="1"/>
</dbReference>
<dbReference type="Gene3D" id="1.10.760.10">
    <property type="entry name" value="Cytochrome c-like domain"/>
    <property type="match status" value="1"/>
</dbReference>
<dbReference type="InterPro" id="IPR013039">
    <property type="entry name" value="DUF1588"/>
</dbReference>
<dbReference type="Pfam" id="PF18998">
    <property type="entry name" value="Flg_new_2"/>
    <property type="match status" value="1"/>
</dbReference>
<dbReference type="InterPro" id="IPR044060">
    <property type="entry name" value="Bacterial_rp_domain"/>
</dbReference>
<reference evidence="7" key="1">
    <citation type="journal article" date="2019" name="Int. J. Syst. Evol. Microbiol.">
        <title>The Global Catalogue of Microorganisms (GCM) 10K type strain sequencing project: providing services to taxonomists for standard genome sequencing and annotation.</title>
        <authorList>
            <consortium name="The Broad Institute Genomics Platform"/>
            <consortium name="The Broad Institute Genome Sequencing Center for Infectious Disease"/>
            <person name="Wu L."/>
            <person name="Ma J."/>
        </authorList>
    </citation>
    <scope>NUCLEOTIDE SEQUENCE [LARGE SCALE GENOMIC DNA]</scope>
    <source>
        <strain evidence="7">KCTC 52141</strain>
    </source>
</reference>
<dbReference type="Pfam" id="PF07626">
    <property type="entry name" value="PSD3"/>
    <property type="match status" value="1"/>
</dbReference>
<keyword evidence="7" id="KW-1185">Reference proteome</keyword>
<dbReference type="Pfam" id="PF07631">
    <property type="entry name" value="PSD4"/>
    <property type="match status" value="1"/>
</dbReference>